<sequence>MKVENESMMKAAMEQWERPEHERGLIYIRSREVYRVTGHDWRDHPLRAGDVVLEVDQCLAREMVILQQDALYSEPLIGVGLISKAAFVALSPGPELKGHIKTIVVMPNGKRVVIDL</sequence>
<evidence type="ECO:0000313" key="1">
    <source>
        <dbReference type="EMBL" id="KAB2932777.1"/>
    </source>
</evidence>
<dbReference type="EMBL" id="WBUI01000008">
    <property type="protein sequence ID" value="KAB2932777.1"/>
    <property type="molecule type" value="Genomic_DNA"/>
</dbReference>
<protein>
    <submittedName>
        <fullName evidence="1">Uncharacterized protein</fullName>
    </submittedName>
</protein>
<dbReference type="Proteomes" id="UP000460298">
    <property type="component" value="Unassembled WGS sequence"/>
</dbReference>
<accession>A0A833H1V1</accession>
<comment type="caution">
    <text evidence="1">The sequence shown here is derived from an EMBL/GenBank/DDBJ whole genome shotgun (WGS) entry which is preliminary data.</text>
</comment>
<dbReference type="AlphaFoldDB" id="A0A833H1V1"/>
<name>A0A833H1V1_9LEPT</name>
<gene>
    <name evidence="1" type="ORF">F9K24_10385</name>
</gene>
<evidence type="ECO:0000313" key="2">
    <source>
        <dbReference type="Proteomes" id="UP000460298"/>
    </source>
</evidence>
<reference evidence="1 2" key="1">
    <citation type="submission" date="2019-10" db="EMBL/GenBank/DDBJ databases">
        <title>Extracellular Electron Transfer in a Candidatus Methanoperedens spp. Enrichment Culture.</title>
        <authorList>
            <person name="Berger S."/>
            <person name="Rangel Shaw D."/>
            <person name="Berben T."/>
            <person name="In 'T Zandt M."/>
            <person name="Frank J."/>
            <person name="Reimann J."/>
            <person name="Jetten M.S.M."/>
            <person name="Welte C.U."/>
        </authorList>
    </citation>
    <scope>NUCLEOTIDE SEQUENCE [LARGE SCALE GENOMIC DNA]</scope>
    <source>
        <strain evidence="1">SB12</strain>
    </source>
</reference>
<organism evidence="1 2">
    <name type="scientific">Leptonema illini</name>
    <dbReference type="NCBI Taxonomy" id="183"/>
    <lineage>
        <taxon>Bacteria</taxon>
        <taxon>Pseudomonadati</taxon>
        <taxon>Spirochaetota</taxon>
        <taxon>Spirochaetia</taxon>
        <taxon>Leptospirales</taxon>
        <taxon>Leptospiraceae</taxon>
        <taxon>Leptonema</taxon>
    </lineage>
</organism>
<proteinExistence type="predicted"/>